<accession>A0A6I6N1Z4</accession>
<dbReference type="EMBL" id="CP047020">
    <property type="protein sequence ID" value="QHA02206.1"/>
    <property type="molecule type" value="Genomic_DNA"/>
</dbReference>
<keyword evidence="2" id="KW-1185">Reference proteome</keyword>
<sequence>MVKQIVDGPDADERYAREVAALRLAARAENPVVPALLAIDPGERVERVGLCARVAVENSRVRTRIRT</sequence>
<gene>
    <name evidence="1" type="ORF">GQF42_01655</name>
</gene>
<dbReference type="KEGG" id="sbro:GQF42_01655"/>
<name>A0A6I6N1Z4_9ACTN</name>
<reference evidence="1 2" key="1">
    <citation type="submission" date="2019-12" db="EMBL/GenBank/DDBJ databases">
        <title>Streptomyces sp. strain T44 isolated from rhizosphere soil of Broussonetia papyrifera.</title>
        <authorList>
            <person name="Mo P."/>
        </authorList>
    </citation>
    <scope>NUCLEOTIDE SEQUENCE [LARGE SCALE GENOMIC DNA]</scope>
    <source>
        <strain evidence="1 2">T44</strain>
    </source>
</reference>
<protein>
    <submittedName>
        <fullName evidence="1">Uncharacterized protein</fullName>
    </submittedName>
</protein>
<evidence type="ECO:0000313" key="1">
    <source>
        <dbReference type="EMBL" id="QHA02206.1"/>
    </source>
</evidence>
<dbReference type="Proteomes" id="UP000436138">
    <property type="component" value="Chromosome"/>
</dbReference>
<organism evidence="1 2">
    <name type="scientific">Streptomyces broussonetiae</name>
    <dbReference type="NCBI Taxonomy" id="2686304"/>
    <lineage>
        <taxon>Bacteria</taxon>
        <taxon>Bacillati</taxon>
        <taxon>Actinomycetota</taxon>
        <taxon>Actinomycetes</taxon>
        <taxon>Kitasatosporales</taxon>
        <taxon>Streptomycetaceae</taxon>
        <taxon>Streptomyces</taxon>
    </lineage>
</organism>
<proteinExistence type="predicted"/>
<evidence type="ECO:0000313" key="2">
    <source>
        <dbReference type="Proteomes" id="UP000436138"/>
    </source>
</evidence>
<dbReference type="AlphaFoldDB" id="A0A6I6N1Z4"/>
<dbReference type="RefSeq" id="WP_158916995.1">
    <property type="nucleotide sequence ID" value="NZ_CP047020.1"/>
</dbReference>